<keyword evidence="3" id="KW-1133">Transmembrane helix</keyword>
<dbReference type="Gene3D" id="2.130.10.10">
    <property type="entry name" value="YVTN repeat-like/Quinoprotein amine dehydrogenase"/>
    <property type="match status" value="2"/>
</dbReference>
<keyword evidence="1" id="KW-0853">WD repeat</keyword>
<name>A0ABQ8YMX0_9EUKA</name>
<dbReference type="PROSITE" id="PS50082">
    <property type="entry name" value="WD_REPEATS_2"/>
    <property type="match status" value="1"/>
</dbReference>
<dbReference type="InterPro" id="IPR042410">
    <property type="entry name" value="WBSCR13"/>
</dbReference>
<gene>
    <name evidence="4" type="ORF">M0813_19709</name>
</gene>
<keyword evidence="3" id="KW-0472">Membrane</keyword>
<evidence type="ECO:0000256" key="3">
    <source>
        <dbReference type="SAM" id="Phobius"/>
    </source>
</evidence>
<reference evidence="4" key="1">
    <citation type="submission" date="2022-08" db="EMBL/GenBank/DDBJ databases">
        <title>Novel sulfate-reducing endosymbionts in the free-living metamonad Anaeramoeba.</title>
        <authorList>
            <person name="Jerlstrom-Hultqvist J."/>
            <person name="Cepicka I."/>
            <person name="Gallot-Lavallee L."/>
            <person name="Salas-Leiva D."/>
            <person name="Curtis B.A."/>
            <person name="Zahonova K."/>
            <person name="Pipaliya S."/>
            <person name="Dacks J."/>
            <person name="Roger A.J."/>
        </authorList>
    </citation>
    <scope>NUCLEOTIDE SEQUENCE</scope>
    <source>
        <strain evidence="4">Schooner1</strain>
    </source>
</reference>
<dbReference type="Pfam" id="PF00400">
    <property type="entry name" value="WD40"/>
    <property type="match status" value="2"/>
</dbReference>
<dbReference type="Proteomes" id="UP001150062">
    <property type="component" value="Unassembled WGS sequence"/>
</dbReference>
<dbReference type="SMART" id="SM00320">
    <property type="entry name" value="WD40"/>
    <property type="match status" value="5"/>
</dbReference>
<dbReference type="InterPro" id="IPR015943">
    <property type="entry name" value="WD40/YVTN_repeat-like_dom_sf"/>
</dbReference>
<comment type="caution">
    <text evidence="4">The sequence shown here is derived from an EMBL/GenBank/DDBJ whole genome shotgun (WGS) entry which is preliminary data.</text>
</comment>
<feature type="region of interest" description="Disordered" evidence="2">
    <location>
        <begin position="42"/>
        <end position="78"/>
    </location>
</feature>
<evidence type="ECO:0000256" key="2">
    <source>
        <dbReference type="SAM" id="MobiDB-lite"/>
    </source>
</evidence>
<protein>
    <submittedName>
        <fullName evidence="4">Transducin beta-like protein</fullName>
    </submittedName>
</protein>
<dbReference type="PANTHER" id="PTHR44321">
    <property type="entry name" value="TRANSDUCIN BETA-LIKE PROTEIN 2"/>
    <property type="match status" value="1"/>
</dbReference>
<organism evidence="4 5">
    <name type="scientific">Anaeramoeba flamelloides</name>
    <dbReference type="NCBI Taxonomy" id="1746091"/>
    <lineage>
        <taxon>Eukaryota</taxon>
        <taxon>Metamonada</taxon>
        <taxon>Anaeramoebidae</taxon>
        <taxon>Anaeramoeba</taxon>
    </lineage>
</organism>
<accession>A0ABQ8YMX0</accession>
<keyword evidence="5" id="KW-1185">Reference proteome</keyword>
<feature type="transmembrane region" description="Helical" evidence="3">
    <location>
        <begin position="15"/>
        <end position="35"/>
    </location>
</feature>
<dbReference type="EMBL" id="JAOAOG010000140">
    <property type="protein sequence ID" value="KAJ6245949.1"/>
    <property type="molecule type" value="Genomic_DNA"/>
</dbReference>
<evidence type="ECO:0000256" key="1">
    <source>
        <dbReference type="PROSITE-ProRule" id="PRU00221"/>
    </source>
</evidence>
<dbReference type="InterPro" id="IPR001680">
    <property type="entry name" value="WD40_rpt"/>
</dbReference>
<evidence type="ECO:0000313" key="4">
    <source>
        <dbReference type="EMBL" id="KAJ6245949.1"/>
    </source>
</evidence>
<proteinExistence type="predicted"/>
<dbReference type="PANTHER" id="PTHR44321:SF1">
    <property type="entry name" value="TRANSDUCIN BETA-LIKE PROTEIN 2"/>
    <property type="match status" value="1"/>
</dbReference>
<keyword evidence="3" id="KW-0812">Transmembrane</keyword>
<dbReference type="InterPro" id="IPR036322">
    <property type="entry name" value="WD40_repeat_dom_sf"/>
</dbReference>
<evidence type="ECO:0000313" key="5">
    <source>
        <dbReference type="Proteomes" id="UP001150062"/>
    </source>
</evidence>
<sequence length="468" mass="53320">MTHPIIDQILQDPKILYTLVGVFILVFFTILFFVFKRKKPTKKNSNKKTTNNQGNKKAKSNQNRNNNKKKKGRQTKKEIAEKEIEEEIEFDLPEFQPSQHLVGKIKMGKFEVNDLQITPDGKSIVVSTSGGNLKFYSVSAFHEHLAEKESTSESKKRKTKKKQKTFVHHTIYNTGYVTPNWLSFSSGGKQLLCGCSDCSLILYSIKPSERAGRYVVNPIVQVKNIYNHVLYSIKSCKISPKGDFSISVSNTKDSEIDIYKRFRVDTNSIEKQTQDKKAIPTIEGKQSRIYTLNTNSIENKMIDISSNSELMAIATATSDVRVYSITKEKNADKINRPKKIMSLTHKSPVNYLNFSKDTKYIVTSTSKGSIKLWDLDVKWKLQEDPRLIYEKKISIHPLSISLISPDQELIAVVEQNNIFILNLENGEPLLKMTNIVQNSIKLLIWSLDSKLLIAVGDSAKFVSVWKVK</sequence>
<feature type="repeat" description="WD" evidence="1">
    <location>
        <begin position="342"/>
        <end position="376"/>
    </location>
</feature>
<dbReference type="SUPFAM" id="SSF50978">
    <property type="entry name" value="WD40 repeat-like"/>
    <property type="match status" value="1"/>
</dbReference>
<feature type="compositionally biased region" description="Low complexity" evidence="2">
    <location>
        <begin position="47"/>
        <end position="65"/>
    </location>
</feature>
<dbReference type="PROSITE" id="PS50294">
    <property type="entry name" value="WD_REPEATS_REGION"/>
    <property type="match status" value="1"/>
</dbReference>